<accession>A0A8J8NU38</accession>
<comment type="caution">
    <text evidence="1">The sequence shown here is derived from an EMBL/GenBank/DDBJ whole genome shotgun (WGS) entry which is preliminary data.</text>
</comment>
<sequence>MSSSSLSSKSSPLMVNGSPFSSVSFASSNCPAKYDFPFFSMNSWYSFLSPSAQSCSSMRWKMKLDIMSASPLTSAFLTNRHLYALWPPPRSSLPPPLALGASCTSYFSLQFSTAWSIITLP</sequence>
<name>A0A8J8NU38_HALGN</name>
<dbReference type="Proteomes" id="UP000785679">
    <property type="component" value="Unassembled WGS sequence"/>
</dbReference>
<dbReference type="AlphaFoldDB" id="A0A8J8NU38"/>
<reference evidence="1" key="1">
    <citation type="submission" date="2019-06" db="EMBL/GenBank/DDBJ databases">
        <authorList>
            <person name="Zheng W."/>
        </authorList>
    </citation>
    <scope>NUCLEOTIDE SEQUENCE</scope>
    <source>
        <strain evidence="1">QDHG01</strain>
    </source>
</reference>
<gene>
    <name evidence="1" type="ORF">FGO68_gene15884</name>
</gene>
<evidence type="ECO:0000313" key="1">
    <source>
        <dbReference type="EMBL" id="TNV80744.1"/>
    </source>
</evidence>
<evidence type="ECO:0000313" key="2">
    <source>
        <dbReference type="Proteomes" id="UP000785679"/>
    </source>
</evidence>
<proteinExistence type="predicted"/>
<organism evidence="1 2">
    <name type="scientific">Halteria grandinella</name>
    <dbReference type="NCBI Taxonomy" id="5974"/>
    <lineage>
        <taxon>Eukaryota</taxon>
        <taxon>Sar</taxon>
        <taxon>Alveolata</taxon>
        <taxon>Ciliophora</taxon>
        <taxon>Intramacronucleata</taxon>
        <taxon>Spirotrichea</taxon>
        <taxon>Stichotrichia</taxon>
        <taxon>Sporadotrichida</taxon>
        <taxon>Halteriidae</taxon>
        <taxon>Halteria</taxon>
    </lineage>
</organism>
<dbReference type="EMBL" id="RRYP01007089">
    <property type="protein sequence ID" value="TNV80744.1"/>
    <property type="molecule type" value="Genomic_DNA"/>
</dbReference>
<protein>
    <submittedName>
        <fullName evidence="1">Uncharacterized protein</fullName>
    </submittedName>
</protein>
<keyword evidence="2" id="KW-1185">Reference proteome</keyword>